<evidence type="ECO:0000313" key="9">
    <source>
        <dbReference type="EMBL" id="SFE78695.1"/>
    </source>
</evidence>
<keyword evidence="3 5" id="KW-0698">rRNA processing</keyword>
<dbReference type="GO" id="GO:0005840">
    <property type="term" value="C:ribosome"/>
    <property type="evidence" value="ECO:0007669"/>
    <property type="project" value="InterPro"/>
</dbReference>
<dbReference type="NCBIfam" id="TIGR02273">
    <property type="entry name" value="16S_RimM"/>
    <property type="match status" value="1"/>
</dbReference>
<sequence length="182" mass="19527">MTDLICVGAIAGSYGVRGEVRVKSFCAVPEDIETYTPLWSEDRSTQYSLALLHQVKHGFAARIAEIATKEDADALRGTQLYAERDQLPSLPDDEFYHADLIGLEVYDTGGVLLGRVKTVQNHGADDLLEMQLAGVTNTTFLPFTKAAVPTVDLASGRIIADPPAGILPDKDPVPVTGEADGD</sequence>
<comment type="subunit">
    <text evidence="5">Binds ribosomal protein uS19.</text>
</comment>
<reference evidence="9 10" key="1">
    <citation type="submission" date="2016-10" db="EMBL/GenBank/DDBJ databases">
        <authorList>
            <person name="de Groot N.N."/>
        </authorList>
    </citation>
    <scope>NUCLEOTIDE SEQUENCE [LARGE SCALE GENOMIC DNA]</scope>
    <source>
        <strain evidence="9 10">DSM 11443</strain>
    </source>
</reference>
<dbReference type="InterPro" id="IPR002676">
    <property type="entry name" value="RimM_N"/>
</dbReference>
<evidence type="ECO:0000256" key="2">
    <source>
        <dbReference type="ARBA" id="ARBA00022517"/>
    </source>
</evidence>
<gene>
    <name evidence="5" type="primary">rimM</name>
    <name evidence="9" type="ORF">SAMN04488523_110130</name>
</gene>
<keyword evidence="2 5" id="KW-0690">Ribosome biogenesis</keyword>
<dbReference type="SUPFAM" id="SSF50346">
    <property type="entry name" value="PRC-barrel domain"/>
    <property type="match status" value="1"/>
</dbReference>
<feature type="region of interest" description="Disordered" evidence="6">
    <location>
        <begin position="163"/>
        <end position="182"/>
    </location>
</feature>
<comment type="similarity">
    <text evidence="5">Belongs to the RimM family.</text>
</comment>
<dbReference type="Pfam" id="PF01782">
    <property type="entry name" value="RimM"/>
    <property type="match status" value="1"/>
</dbReference>
<proteinExistence type="inferred from homology"/>
<dbReference type="Pfam" id="PF24986">
    <property type="entry name" value="PRC_RimM"/>
    <property type="match status" value="1"/>
</dbReference>
<protein>
    <recommendedName>
        <fullName evidence="5">Ribosome maturation factor RimM</fullName>
    </recommendedName>
</protein>
<dbReference type="HAMAP" id="MF_00014">
    <property type="entry name" value="Ribosome_mat_RimM"/>
    <property type="match status" value="1"/>
</dbReference>
<comment type="function">
    <text evidence="5">An accessory protein needed during the final step in the assembly of 30S ribosomal subunit, possibly for assembly of the head region. Essential for efficient processing of 16S rRNA. May be needed both before and after RbfA during the maturation of 16S rRNA. It has affinity for free ribosomal 30S subunits but not for 70S ribosomes.</text>
</comment>
<dbReference type="RefSeq" id="WP_093924568.1">
    <property type="nucleotide sequence ID" value="NZ_FOMW01000010.1"/>
</dbReference>
<dbReference type="SUPFAM" id="SSF50447">
    <property type="entry name" value="Translation proteins"/>
    <property type="match status" value="1"/>
</dbReference>
<evidence type="ECO:0000256" key="6">
    <source>
        <dbReference type="SAM" id="MobiDB-lite"/>
    </source>
</evidence>
<dbReference type="PANTHER" id="PTHR33692:SF1">
    <property type="entry name" value="RIBOSOME MATURATION FACTOR RIMM"/>
    <property type="match status" value="1"/>
</dbReference>
<evidence type="ECO:0000259" key="8">
    <source>
        <dbReference type="Pfam" id="PF24986"/>
    </source>
</evidence>
<dbReference type="GO" id="GO:0006364">
    <property type="term" value="P:rRNA processing"/>
    <property type="evidence" value="ECO:0007669"/>
    <property type="project" value="UniProtKB-UniRule"/>
</dbReference>
<dbReference type="GO" id="GO:0005737">
    <property type="term" value="C:cytoplasm"/>
    <property type="evidence" value="ECO:0007669"/>
    <property type="project" value="UniProtKB-SubCell"/>
</dbReference>
<feature type="domain" description="Ribosome maturation factor RimM PRC barrel" evidence="8">
    <location>
        <begin position="98"/>
        <end position="166"/>
    </location>
</feature>
<evidence type="ECO:0000313" key="10">
    <source>
        <dbReference type="Proteomes" id="UP000198977"/>
    </source>
</evidence>
<dbReference type="InterPro" id="IPR036976">
    <property type="entry name" value="RimM_N_sf"/>
</dbReference>
<comment type="domain">
    <text evidence="5">The PRC barrel domain binds ribosomal protein uS19.</text>
</comment>
<dbReference type="EMBL" id="FOMW01000010">
    <property type="protein sequence ID" value="SFE78695.1"/>
    <property type="molecule type" value="Genomic_DNA"/>
</dbReference>
<dbReference type="InterPro" id="IPR009000">
    <property type="entry name" value="Transl_B-barrel_sf"/>
</dbReference>
<keyword evidence="10" id="KW-1185">Reference proteome</keyword>
<dbReference type="InterPro" id="IPR011961">
    <property type="entry name" value="RimM"/>
</dbReference>
<evidence type="ECO:0000256" key="3">
    <source>
        <dbReference type="ARBA" id="ARBA00022552"/>
    </source>
</evidence>
<comment type="subcellular location">
    <subcellularLocation>
        <location evidence="5">Cytoplasm</location>
    </subcellularLocation>
</comment>
<evidence type="ECO:0000256" key="1">
    <source>
        <dbReference type="ARBA" id="ARBA00022490"/>
    </source>
</evidence>
<feature type="domain" description="RimM N-terminal" evidence="7">
    <location>
        <begin position="6"/>
        <end position="86"/>
    </location>
</feature>
<keyword evidence="1 5" id="KW-0963">Cytoplasm</keyword>
<dbReference type="Gene3D" id="2.30.30.240">
    <property type="entry name" value="PRC-barrel domain"/>
    <property type="match status" value="1"/>
</dbReference>
<name>A0A1I2DDL8_9RHOB</name>
<dbReference type="GO" id="GO:0042274">
    <property type="term" value="P:ribosomal small subunit biogenesis"/>
    <property type="evidence" value="ECO:0007669"/>
    <property type="project" value="UniProtKB-UniRule"/>
</dbReference>
<evidence type="ECO:0000256" key="4">
    <source>
        <dbReference type="ARBA" id="ARBA00023186"/>
    </source>
</evidence>
<evidence type="ECO:0000259" key="7">
    <source>
        <dbReference type="Pfam" id="PF01782"/>
    </source>
</evidence>
<dbReference type="GO" id="GO:0043022">
    <property type="term" value="F:ribosome binding"/>
    <property type="evidence" value="ECO:0007669"/>
    <property type="project" value="InterPro"/>
</dbReference>
<evidence type="ECO:0000256" key="5">
    <source>
        <dbReference type="HAMAP-Rule" id="MF_00014"/>
    </source>
</evidence>
<dbReference type="Gene3D" id="2.40.30.60">
    <property type="entry name" value="RimM"/>
    <property type="match status" value="1"/>
</dbReference>
<dbReference type="AlphaFoldDB" id="A0A1I2DDL8"/>
<dbReference type="Proteomes" id="UP000198977">
    <property type="component" value="Unassembled WGS sequence"/>
</dbReference>
<accession>A0A1I2DDL8</accession>
<dbReference type="OrthoDB" id="9788191at2"/>
<dbReference type="InterPro" id="IPR056792">
    <property type="entry name" value="PRC_RimM"/>
</dbReference>
<organism evidence="9 10">
    <name type="scientific">Sulfitobacter brevis</name>
    <dbReference type="NCBI Taxonomy" id="74348"/>
    <lineage>
        <taxon>Bacteria</taxon>
        <taxon>Pseudomonadati</taxon>
        <taxon>Pseudomonadota</taxon>
        <taxon>Alphaproteobacteria</taxon>
        <taxon>Rhodobacterales</taxon>
        <taxon>Roseobacteraceae</taxon>
        <taxon>Sulfitobacter</taxon>
    </lineage>
</organism>
<dbReference type="PANTHER" id="PTHR33692">
    <property type="entry name" value="RIBOSOME MATURATION FACTOR RIMM"/>
    <property type="match status" value="1"/>
</dbReference>
<dbReference type="STRING" id="74348.SAMN04488523_110130"/>
<keyword evidence="4 5" id="KW-0143">Chaperone</keyword>
<dbReference type="InterPro" id="IPR011033">
    <property type="entry name" value="PRC_barrel-like_sf"/>
</dbReference>